<feature type="transmembrane region" description="Helical" evidence="1">
    <location>
        <begin position="74"/>
        <end position="94"/>
    </location>
</feature>
<accession>A0A2M4DDA9</accession>
<organism evidence="3">
    <name type="scientific">Anopheles darlingi</name>
    <name type="common">Mosquito</name>
    <dbReference type="NCBI Taxonomy" id="43151"/>
    <lineage>
        <taxon>Eukaryota</taxon>
        <taxon>Metazoa</taxon>
        <taxon>Ecdysozoa</taxon>
        <taxon>Arthropoda</taxon>
        <taxon>Hexapoda</taxon>
        <taxon>Insecta</taxon>
        <taxon>Pterygota</taxon>
        <taxon>Neoptera</taxon>
        <taxon>Endopterygota</taxon>
        <taxon>Diptera</taxon>
        <taxon>Nematocera</taxon>
        <taxon>Culicoidea</taxon>
        <taxon>Culicidae</taxon>
        <taxon>Anophelinae</taxon>
        <taxon>Anopheles</taxon>
    </lineage>
</organism>
<reference evidence="3" key="1">
    <citation type="submission" date="2018-01" db="EMBL/GenBank/DDBJ databases">
        <title>An insight into the sialome of Amazonian anophelines.</title>
        <authorList>
            <person name="Ribeiro J.M."/>
            <person name="Scarpassa V."/>
            <person name="Calvo E."/>
        </authorList>
    </citation>
    <scope>NUCLEOTIDE SEQUENCE</scope>
</reference>
<keyword evidence="1" id="KW-1133">Transmembrane helix</keyword>
<dbReference type="EMBL" id="GGFL01011369">
    <property type="protein sequence ID" value="MBW75547.1"/>
    <property type="molecule type" value="Transcribed_RNA"/>
</dbReference>
<keyword evidence="2" id="KW-0732">Signal</keyword>
<dbReference type="AlphaFoldDB" id="A0A2M4DDA9"/>
<feature type="signal peptide" evidence="2">
    <location>
        <begin position="1"/>
        <end position="26"/>
    </location>
</feature>
<sequence length="126" mass="13852">MAVGCGSPTSCALLALALGAWQKTGSWPMVWPPAMARATLFSVWRYTAPLAPTTCTHINTSYKKTHTQIHTIELWYIAVAQIHCFFCFCFFFSFSASSSSSSAAVAPFSFSFSCPVSCGMHERTRF</sequence>
<protein>
    <recommendedName>
        <fullName evidence="4">Secreted protein</fullName>
    </recommendedName>
</protein>
<keyword evidence="1" id="KW-0472">Membrane</keyword>
<proteinExistence type="predicted"/>
<keyword evidence="1" id="KW-0812">Transmembrane</keyword>
<evidence type="ECO:0000256" key="1">
    <source>
        <dbReference type="SAM" id="Phobius"/>
    </source>
</evidence>
<evidence type="ECO:0000313" key="3">
    <source>
        <dbReference type="EMBL" id="MBW75547.1"/>
    </source>
</evidence>
<feature type="chain" id="PRO_5014986330" description="Secreted protein" evidence="2">
    <location>
        <begin position="27"/>
        <end position="126"/>
    </location>
</feature>
<evidence type="ECO:0008006" key="4">
    <source>
        <dbReference type="Google" id="ProtNLM"/>
    </source>
</evidence>
<evidence type="ECO:0000256" key="2">
    <source>
        <dbReference type="SAM" id="SignalP"/>
    </source>
</evidence>
<name>A0A2M4DDA9_ANODA</name>